<accession>A0ABW3WNI2</accession>
<dbReference type="Proteomes" id="UP001597241">
    <property type="component" value="Unassembled WGS sequence"/>
</dbReference>
<keyword evidence="2" id="KW-0444">Lipid biosynthesis</keyword>
<evidence type="ECO:0000259" key="7">
    <source>
        <dbReference type="SMART" id="SM00563"/>
    </source>
</evidence>
<feature type="domain" description="Phospholipid/glycerol acyltransferase" evidence="7">
    <location>
        <begin position="77"/>
        <end position="192"/>
    </location>
</feature>
<name>A0ABW3WNI2_9FLAO</name>
<evidence type="ECO:0000313" key="9">
    <source>
        <dbReference type="Proteomes" id="UP001597241"/>
    </source>
</evidence>
<feature type="transmembrane region" description="Helical" evidence="6">
    <location>
        <begin position="12"/>
        <end position="34"/>
    </location>
</feature>
<keyword evidence="9" id="KW-1185">Reference proteome</keyword>
<dbReference type="EMBL" id="JBHTMV010000003">
    <property type="protein sequence ID" value="MFD1292855.1"/>
    <property type="molecule type" value="Genomic_DNA"/>
</dbReference>
<evidence type="ECO:0000256" key="4">
    <source>
        <dbReference type="ARBA" id="ARBA00023098"/>
    </source>
</evidence>
<comment type="pathway">
    <text evidence="1">Lipid metabolism.</text>
</comment>
<keyword evidence="6" id="KW-0812">Transmembrane</keyword>
<evidence type="ECO:0000256" key="6">
    <source>
        <dbReference type="SAM" id="Phobius"/>
    </source>
</evidence>
<dbReference type="SMART" id="SM00563">
    <property type="entry name" value="PlsC"/>
    <property type="match status" value="1"/>
</dbReference>
<dbReference type="GO" id="GO:0016746">
    <property type="term" value="F:acyltransferase activity"/>
    <property type="evidence" value="ECO:0007669"/>
    <property type="project" value="UniProtKB-KW"/>
</dbReference>
<sequence>MKIFKSIFYIAWRCWFYAWVLCTIIAVFPVLLVVTSSEKFYPLFFKMAKAWANTLLFVMGFKVSLTQEQKFDATKSYMLCPNHTSMIDIMLMLSVAKYPFVFVGKAELTKIPIFGFFYKRTCIIVDRNNNHSRKAVFDEARRRLSNGLDVCIFPEGLVPDDESVVLSDFKKGAFRLAIEHQIPVVPISFYDCKKRFSYTFFSGSPGKLRVKIHKFLSTDGLSLKACDTLKDETYNLIYNDLILNEKSQQNSN</sequence>
<keyword evidence="6" id="KW-1133">Transmembrane helix</keyword>
<evidence type="ECO:0000256" key="2">
    <source>
        <dbReference type="ARBA" id="ARBA00022516"/>
    </source>
</evidence>
<dbReference type="PANTHER" id="PTHR10434">
    <property type="entry name" value="1-ACYL-SN-GLYCEROL-3-PHOSPHATE ACYLTRANSFERASE"/>
    <property type="match status" value="1"/>
</dbReference>
<proteinExistence type="predicted"/>
<dbReference type="InterPro" id="IPR002123">
    <property type="entry name" value="Plipid/glycerol_acylTrfase"/>
</dbReference>
<comment type="caution">
    <text evidence="8">The sequence shown here is derived from an EMBL/GenBank/DDBJ whole genome shotgun (WGS) entry which is preliminary data.</text>
</comment>
<reference evidence="9" key="1">
    <citation type="journal article" date="2019" name="Int. J. Syst. Evol. Microbiol.">
        <title>The Global Catalogue of Microorganisms (GCM) 10K type strain sequencing project: providing services to taxonomists for standard genome sequencing and annotation.</title>
        <authorList>
            <consortium name="The Broad Institute Genomics Platform"/>
            <consortium name="The Broad Institute Genome Sequencing Center for Infectious Disease"/>
            <person name="Wu L."/>
            <person name="Ma J."/>
        </authorList>
    </citation>
    <scope>NUCLEOTIDE SEQUENCE [LARGE SCALE GENOMIC DNA]</scope>
    <source>
        <strain evidence="9">CCUG 62221</strain>
    </source>
</reference>
<gene>
    <name evidence="8" type="ORF">ACFQ5N_03310</name>
</gene>
<dbReference type="SUPFAM" id="SSF69593">
    <property type="entry name" value="Glycerol-3-phosphate (1)-acyltransferase"/>
    <property type="match status" value="1"/>
</dbReference>
<dbReference type="Pfam" id="PF01553">
    <property type="entry name" value="Acyltransferase"/>
    <property type="match status" value="1"/>
</dbReference>
<dbReference type="RefSeq" id="WP_386807729.1">
    <property type="nucleotide sequence ID" value="NZ_JBHTMV010000003.1"/>
</dbReference>
<dbReference type="PANTHER" id="PTHR10434:SF64">
    <property type="entry name" value="1-ACYL-SN-GLYCEROL-3-PHOSPHATE ACYLTRANSFERASE-RELATED"/>
    <property type="match status" value="1"/>
</dbReference>
<keyword evidence="5 8" id="KW-0012">Acyltransferase</keyword>
<protein>
    <submittedName>
        <fullName evidence="8">Lysophospholipid acyltransferase family protein</fullName>
    </submittedName>
</protein>
<keyword evidence="4" id="KW-0443">Lipid metabolism</keyword>
<evidence type="ECO:0000256" key="5">
    <source>
        <dbReference type="ARBA" id="ARBA00023315"/>
    </source>
</evidence>
<evidence type="ECO:0000256" key="1">
    <source>
        <dbReference type="ARBA" id="ARBA00005189"/>
    </source>
</evidence>
<evidence type="ECO:0000313" key="8">
    <source>
        <dbReference type="EMBL" id="MFD1292855.1"/>
    </source>
</evidence>
<dbReference type="CDD" id="cd07989">
    <property type="entry name" value="LPLAT_AGPAT-like"/>
    <property type="match status" value="1"/>
</dbReference>
<keyword evidence="6" id="KW-0472">Membrane</keyword>
<keyword evidence="3" id="KW-0808">Transferase</keyword>
<evidence type="ECO:0000256" key="3">
    <source>
        <dbReference type="ARBA" id="ARBA00022679"/>
    </source>
</evidence>
<organism evidence="8 9">
    <name type="scientific">Lutibacter holmesii</name>
    <dbReference type="NCBI Taxonomy" id="1137985"/>
    <lineage>
        <taxon>Bacteria</taxon>
        <taxon>Pseudomonadati</taxon>
        <taxon>Bacteroidota</taxon>
        <taxon>Flavobacteriia</taxon>
        <taxon>Flavobacteriales</taxon>
        <taxon>Flavobacteriaceae</taxon>
        <taxon>Lutibacter</taxon>
    </lineage>
</organism>